<keyword evidence="6" id="KW-1185">Reference proteome</keyword>
<dbReference type="HOGENOM" id="CLU_081378_1_1_0"/>
<dbReference type="KEGG" id="tai:Taci_1367"/>
<keyword evidence="3" id="KW-0432">Leucine biosynthesis</keyword>
<dbReference type="HAMAP" id="MF_01032">
    <property type="entry name" value="LeuD_type2"/>
    <property type="match status" value="1"/>
</dbReference>
<comment type="pathway">
    <text evidence="3">Amino-acid biosynthesis; L-leucine biosynthesis; L-leucine from 3-methyl-2-oxobutanoate: step 2/4.</text>
</comment>
<evidence type="ECO:0000313" key="5">
    <source>
        <dbReference type="EMBL" id="ACZ19598.1"/>
    </source>
</evidence>
<protein>
    <recommendedName>
        <fullName evidence="3">3-isopropylmalate dehydratase small subunit</fullName>
        <ecNumber evidence="3">4.2.1.33</ecNumber>
    </recommendedName>
    <alternativeName>
        <fullName evidence="3">Alpha-IPM isomerase</fullName>
        <shortName evidence="3">IPMI</shortName>
    </alternativeName>
    <alternativeName>
        <fullName evidence="3">Isopropylmalate isomerase</fullName>
    </alternativeName>
</protein>
<evidence type="ECO:0000256" key="2">
    <source>
        <dbReference type="ARBA" id="ARBA00023239"/>
    </source>
</evidence>
<dbReference type="SUPFAM" id="SSF52016">
    <property type="entry name" value="LeuD/IlvD-like"/>
    <property type="match status" value="1"/>
</dbReference>
<keyword evidence="3" id="KW-0100">Branched-chain amino acid biosynthesis</keyword>
<keyword evidence="3" id="KW-0028">Amino-acid biosynthesis</keyword>
<comment type="function">
    <text evidence="3">Catalyzes the isomerization between 2-isopropylmalate and 3-isopropylmalate, via the formation of 2-isopropylmaleate.</text>
</comment>
<dbReference type="EnsemblBacteria" id="ACZ19598">
    <property type="protein sequence ID" value="ACZ19598"/>
    <property type="gene ID" value="Taci_1367"/>
</dbReference>
<dbReference type="OrthoDB" id="9777465at2"/>
<dbReference type="PANTHER" id="PTHR43345:SF2">
    <property type="entry name" value="3-ISOPROPYLMALATE DEHYDRATASE SMALL SUBUNIT 1"/>
    <property type="match status" value="1"/>
</dbReference>
<keyword evidence="2 3" id="KW-0456">Lyase</keyword>
<dbReference type="AlphaFoldDB" id="D1B6F7"/>
<dbReference type="STRING" id="525903.Taci_1367"/>
<dbReference type="InterPro" id="IPR000573">
    <property type="entry name" value="AconitaseA/IPMdHydase_ssu_swvl"/>
</dbReference>
<accession>D1B6F7</accession>
<gene>
    <name evidence="3" type="primary">leuD</name>
    <name evidence="5" type="ordered locus">Taci_1367</name>
</gene>
<feature type="domain" description="Aconitase A/isopropylmalate dehydratase small subunit swivel" evidence="4">
    <location>
        <begin position="44"/>
        <end position="101"/>
    </location>
</feature>
<dbReference type="GO" id="GO:0009098">
    <property type="term" value="P:L-leucine biosynthetic process"/>
    <property type="evidence" value="ECO:0007669"/>
    <property type="project" value="UniProtKB-UniRule"/>
</dbReference>
<dbReference type="CDD" id="cd01577">
    <property type="entry name" value="IPMI_Swivel"/>
    <property type="match status" value="1"/>
</dbReference>
<dbReference type="InterPro" id="IPR015928">
    <property type="entry name" value="Aconitase/3IPM_dehydase_swvl"/>
</dbReference>
<dbReference type="Pfam" id="PF00694">
    <property type="entry name" value="Aconitase_C"/>
    <property type="match status" value="1"/>
</dbReference>
<dbReference type="InterPro" id="IPR011827">
    <property type="entry name" value="LeuD_type2/HacB/DmdB"/>
</dbReference>
<organism evidence="5 6">
    <name type="scientific">Thermanaerovibrio acidaminovorans (strain ATCC 49978 / DSM 6589 / Su883)</name>
    <name type="common">Selenomonas acidaminovorans</name>
    <dbReference type="NCBI Taxonomy" id="525903"/>
    <lineage>
        <taxon>Bacteria</taxon>
        <taxon>Thermotogati</taxon>
        <taxon>Synergistota</taxon>
        <taxon>Synergistia</taxon>
        <taxon>Synergistales</taxon>
        <taxon>Synergistaceae</taxon>
        <taxon>Thermanaerovibrio</taxon>
    </lineage>
</organism>
<dbReference type="NCBIfam" id="TIGR02087">
    <property type="entry name" value="LEUD_arch"/>
    <property type="match status" value="1"/>
</dbReference>
<dbReference type="Proteomes" id="UP000002030">
    <property type="component" value="Chromosome"/>
</dbReference>
<dbReference type="GO" id="GO:0003861">
    <property type="term" value="F:3-isopropylmalate dehydratase activity"/>
    <property type="evidence" value="ECO:0007669"/>
    <property type="project" value="UniProtKB-UniRule"/>
</dbReference>
<sequence>MRIKGRVWKYGDDVNTDVIFPGKYTYTIKERSEMAKVACEDLDPEFNRDAQRGDIIVAGKNFGCGSSREQAVTCLVERGIGAIIAKGFARIYYRNALNEGLPIIVCPQAVDALEKGDTVEIDFDLGQVHTPKGTFSFPPYPEFVKGLIEDGGLIPHVKKSLGLS</sequence>
<dbReference type="RefSeq" id="WP_012870109.1">
    <property type="nucleotide sequence ID" value="NC_013522.1"/>
</dbReference>
<reference evidence="5 6" key="1">
    <citation type="journal article" date="2009" name="Stand. Genomic Sci.">
        <title>Complete genome sequence of Thermanaerovibrio acidaminovorans type strain (Su883).</title>
        <authorList>
            <person name="Chovatia M."/>
            <person name="Sikorski J."/>
            <person name="Schroder M."/>
            <person name="Lapidus A."/>
            <person name="Nolan M."/>
            <person name="Tice H."/>
            <person name="Glavina Del Rio T."/>
            <person name="Copeland A."/>
            <person name="Cheng J.F."/>
            <person name="Lucas S."/>
            <person name="Chen F."/>
            <person name="Bruce D."/>
            <person name="Goodwin L."/>
            <person name="Pitluck S."/>
            <person name="Ivanova N."/>
            <person name="Mavromatis K."/>
            <person name="Ovchinnikova G."/>
            <person name="Pati A."/>
            <person name="Chen A."/>
            <person name="Palaniappan K."/>
            <person name="Land M."/>
            <person name="Hauser L."/>
            <person name="Chang Y.J."/>
            <person name="Jeffries C.D."/>
            <person name="Chain P."/>
            <person name="Saunders E."/>
            <person name="Detter J.C."/>
            <person name="Brettin T."/>
            <person name="Rohde M."/>
            <person name="Goker M."/>
            <person name="Spring S."/>
            <person name="Bristow J."/>
            <person name="Markowitz V."/>
            <person name="Hugenholtz P."/>
            <person name="Kyrpides N.C."/>
            <person name="Klenk H.P."/>
            <person name="Eisen J.A."/>
        </authorList>
    </citation>
    <scope>NUCLEOTIDE SEQUENCE [LARGE SCALE GENOMIC DNA]</scope>
    <source>
        <strain evidence="6">ATCC 49978 / DSM 6589 / Su883</strain>
    </source>
</reference>
<evidence type="ECO:0000259" key="4">
    <source>
        <dbReference type="Pfam" id="PF00694"/>
    </source>
</evidence>
<dbReference type="EC" id="4.2.1.33" evidence="3"/>
<comment type="subunit">
    <text evidence="3">Heterodimer of LeuC and LeuD.</text>
</comment>
<evidence type="ECO:0000256" key="3">
    <source>
        <dbReference type="HAMAP-Rule" id="MF_01032"/>
    </source>
</evidence>
<dbReference type="eggNOG" id="COG0066">
    <property type="taxonomic scope" value="Bacteria"/>
</dbReference>
<evidence type="ECO:0000313" key="6">
    <source>
        <dbReference type="Proteomes" id="UP000002030"/>
    </source>
</evidence>
<dbReference type="UniPathway" id="UPA00048">
    <property type="reaction ID" value="UER00071"/>
</dbReference>
<name>D1B6F7_THEAS</name>
<dbReference type="InterPro" id="IPR033940">
    <property type="entry name" value="IPMI_Swivel"/>
</dbReference>
<evidence type="ECO:0000256" key="1">
    <source>
        <dbReference type="ARBA" id="ARBA00009869"/>
    </source>
</evidence>
<comment type="similarity">
    <text evidence="1 3">Belongs to the LeuD family. LeuD type 2 subfamily.</text>
</comment>
<dbReference type="PANTHER" id="PTHR43345">
    <property type="entry name" value="3-ISOPROPYLMALATE DEHYDRATASE SMALL SUBUNIT 2-RELATED-RELATED"/>
    <property type="match status" value="1"/>
</dbReference>
<dbReference type="Gene3D" id="3.20.19.10">
    <property type="entry name" value="Aconitase, domain 4"/>
    <property type="match status" value="1"/>
</dbReference>
<proteinExistence type="inferred from homology"/>
<dbReference type="PATRIC" id="fig|525903.6.peg.1368"/>
<dbReference type="EMBL" id="CP001818">
    <property type="protein sequence ID" value="ACZ19598.1"/>
    <property type="molecule type" value="Genomic_DNA"/>
</dbReference>
<dbReference type="InterPro" id="IPR050075">
    <property type="entry name" value="LeuD"/>
</dbReference>
<comment type="catalytic activity">
    <reaction evidence="3">
        <text>(2R,3S)-3-isopropylmalate = (2S)-2-isopropylmalate</text>
        <dbReference type="Rhea" id="RHEA:32287"/>
        <dbReference type="ChEBI" id="CHEBI:1178"/>
        <dbReference type="ChEBI" id="CHEBI:35121"/>
        <dbReference type="EC" id="4.2.1.33"/>
    </reaction>
</comment>